<dbReference type="Proteomes" id="UP001060368">
    <property type="component" value="Chromosome"/>
</dbReference>
<dbReference type="GO" id="GO:0032259">
    <property type="term" value="P:methylation"/>
    <property type="evidence" value="ECO:0007669"/>
    <property type="project" value="UniProtKB-KW"/>
</dbReference>
<dbReference type="AlphaFoldDB" id="A0A9E7TLU6"/>
<proteinExistence type="predicted"/>
<gene>
    <name evidence="5" type="ORF">L6E24_00975</name>
</gene>
<dbReference type="SUPFAM" id="SSF51726">
    <property type="entry name" value="UROD/MetE-like"/>
    <property type="match status" value="1"/>
</dbReference>
<keyword evidence="5" id="KW-0808">Transferase</keyword>
<evidence type="ECO:0000313" key="5">
    <source>
        <dbReference type="EMBL" id="UUX92731.1"/>
    </source>
</evidence>
<dbReference type="InterPro" id="IPR038071">
    <property type="entry name" value="UROD/MetE-like_sf"/>
</dbReference>
<evidence type="ECO:0000313" key="6">
    <source>
        <dbReference type="Proteomes" id="UP001060368"/>
    </source>
</evidence>
<evidence type="ECO:0000256" key="2">
    <source>
        <dbReference type="ARBA" id="ARBA00022723"/>
    </source>
</evidence>
<dbReference type="GO" id="GO:0008270">
    <property type="term" value="F:zinc ion binding"/>
    <property type="evidence" value="ECO:0007669"/>
    <property type="project" value="InterPro"/>
</dbReference>
<dbReference type="GeneID" id="74306224"/>
<keyword evidence="3" id="KW-0862">Zinc</keyword>
<dbReference type="Gene3D" id="3.20.20.210">
    <property type="match status" value="1"/>
</dbReference>
<evidence type="ECO:0000256" key="3">
    <source>
        <dbReference type="ARBA" id="ARBA00022833"/>
    </source>
</evidence>
<accession>A0A9E7TLU6</accession>
<protein>
    <submittedName>
        <fullName evidence="5">Methionine synthase</fullName>
        <ecNumber evidence="5">2.1.1.13</ecNumber>
    </submittedName>
</protein>
<dbReference type="EC" id="2.1.1.13" evidence="5"/>
<keyword evidence="2" id="KW-0479">Metal-binding</keyword>
<sequence length="298" mass="32299">MTLMQKLLPTTVVGSYPAVQGKGLKSIFDPFQPALETAVHDQIKAGIDIISSGQVRGDMISQIISLLPGIKGNNVTGNVRAPAKPITVHDTKYAVSKHERVKAMFAGPSTIAHALKIDTPVYRNRNELVLDLAQALGHEAKNLEDIGIKILQIDEPILSTGAADMAAAHEAISAITGIVRVPTCLHICGNIGNVFDDIIKMPVDILDFEFACNPENLEYISGKDLKNKMIGFGVVDSSSDKIDTVEEIYSRILKATDLFDPAKILIDPDCGLRMHTRETAFAKLNNMVSAADMARKEL</sequence>
<dbReference type="KEGG" id="mend:L6E24_00975"/>
<evidence type="ECO:0000256" key="1">
    <source>
        <dbReference type="ARBA" id="ARBA00001947"/>
    </source>
</evidence>
<dbReference type="RefSeq" id="WP_257742875.1">
    <property type="nucleotide sequence ID" value="NZ_CP096115.1"/>
</dbReference>
<comment type="cofactor">
    <cofactor evidence="1">
        <name>Zn(2+)</name>
        <dbReference type="ChEBI" id="CHEBI:29105"/>
    </cofactor>
</comment>
<dbReference type="GO" id="GO:0008705">
    <property type="term" value="F:methionine synthase activity"/>
    <property type="evidence" value="ECO:0007669"/>
    <property type="project" value="UniProtKB-EC"/>
</dbReference>
<feature type="domain" description="Cobalamin-independent methionine synthase MetE C-terminal/archaeal" evidence="4">
    <location>
        <begin position="8"/>
        <end position="292"/>
    </location>
</feature>
<dbReference type="CDD" id="cd03311">
    <property type="entry name" value="CIMS_C_terminal_like"/>
    <property type="match status" value="1"/>
</dbReference>
<reference evidence="5" key="1">
    <citation type="submission" date="2022-04" db="EMBL/GenBank/DDBJ databases">
        <title>Complete genome of Methanoplanus endosymbiosus DSM 3599.</title>
        <authorList>
            <person name="Chen S.-C."/>
            <person name="You Y.-T."/>
            <person name="Zhou Y.-Z."/>
            <person name="Lai M.-C."/>
        </authorList>
    </citation>
    <scope>NUCLEOTIDE SEQUENCE</scope>
    <source>
        <strain evidence="5">DSM 3599</strain>
    </source>
</reference>
<keyword evidence="5" id="KW-0489">Methyltransferase</keyword>
<name>A0A9E7TLU6_9EURY</name>
<evidence type="ECO:0000259" key="4">
    <source>
        <dbReference type="Pfam" id="PF01717"/>
    </source>
</evidence>
<dbReference type="NCBIfam" id="NF002119">
    <property type="entry name" value="PRK00957.1"/>
    <property type="match status" value="1"/>
</dbReference>
<dbReference type="InterPro" id="IPR002629">
    <property type="entry name" value="Met_Synth_C/arc"/>
</dbReference>
<organism evidence="5 6">
    <name type="scientific">Methanoplanus endosymbiosus</name>
    <dbReference type="NCBI Taxonomy" id="33865"/>
    <lineage>
        <taxon>Archaea</taxon>
        <taxon>Methanobacteriati</taxon>
        <taxon>Methanobacteriota</taxon>
        <taxon>Stenosarchaea group</taxon>
        <taxon>Methanomicrobia</taxon>
        <taxon>Methanomicrobiales</taxon>
        <taxon>Methanomicrobiaceae</taxon>
        <taxon>Methanoplanus</taxon>
    </lineage>
</organism>
<dbReference type="EMBL" id="CP096115">
    <property type="protein sequence ID" value="UUX92731.1"/>
    <property type="molecule type" value="Genomic_DNA"/>
</dbReference>
<dbReference type="Pfam" id="PF01717">
    <property type="entry name" value="Meth_synt_2"/>
    <property type="match status" value="1"/>
</dbReference>
<keyword evidence="6" id="KW-1185">Reference proteome</keyword>
<dbReference type="GO" id="GO:0003871">
    <property type="term" value="F:5-methyltetrahydropteroyltriglutamate-homocysteine S-methyltransferase activity"/>
    <property type="evidence" value="ECO:0007669"/>
    <property type="project" value="InterPro"/>
</dbReference>
<dbReference type="PANTHER" id="PTHR30519">
    <property type="entry name" value="5-METHYLTETRAHYDROPTEROYLTRIGLUTAMATE--HOMOCYSTEINE METHYLTRANSFERASE"/>
    <property type="match status" value="1"/>
</dbReference>